<reference evidence="8 9" key="1">
    <citation type="submission" date="2019-12" db="EMBL/GenBank/DDBJ databases">
        <authorList>
            <person name="Alioto T."/>
            <person name="Alioto T."/>
            <person name="Gomez Garrido J."/>
        </authorList>
    </citation>
    <scope>NUCLEOTIDE SEQUENCE [LARGE SCALE GENOMIC DNA]</scope>
</reference>
<dbReference type="InterPro" id="IPR036576">
    <property type="entry name" value="WRKY_dom_sf"/>
</dbReference>
<dbReference type="PANTHER" id="PTHR31282">
    <property type="entry name" value="WRKY TRANSCRIPTION FACTOR 21-RELATED"/>
    <property type="match status" value="1"/>
</dbReference>
<dbReference type="InterPro" id="IPR003657">
    <property type="entry name" value="WRKY_dom"/>
</dbReference>
<keyword evidence="2" id="KW-0805">Transcription regulation</keyword>
<dbReference type="InterPro" id="IPR018872">
    <property type="entry name" value="Zn-cluster-dom"/>
</dbReference>
<dbReference type="PROSITE" id="PS50811">
    <property type="entry name" value="WRKY"/>
    <property type="match status" value="1"/>
</dbReference>
<dbReference type="InterPro" id="IPR044810">
    <property type="entry name" value="WRKY_plant"/>
</dbReference>
<keyword evidence="5" id="KW-0539">Nucleus</keyword>
<keyword evidence="3" id="KW-0238">DNA-binding</keyword>
<accession>A0A8S0S843</accession>
<dbReference type="FunFam" id="2.20.25.80:FF:000004">
    <property type="entry name" value="WRKY transcription factor 65"/>
    <property type="match status" value="1"/>
</dbReference>
<protein>
    <submittedName>
        <fullName evidence="8">Probable WRKY transcription factor 17</fullName>
    </submittedName>
</protein>
<evidence type="ECO:0000313" key="8">
    <source>
        <dbReference type="EMBL" id="CAA2987904.1"/>
    </source>
</evidence>
<dbReference type="GO" id="GO:0003700">
    <property type="term" value="F:DNA-binding transcription factor activity"/>
    <property type="evidence" value="ECO:0007669"/>
    <property type="project" value="InterPro"/>
</dbReference>
<feature type="region of interest" description="Disordered" evidence="6">
    <location>
        <begin position="56"/>
        <end position="77"/>
    </location>
</feature>
<dbReference type="Gene3D" id="2.20.25.80">
    <property type="entry name" value="WRKY domain"/>
    <property type="match status" value="1"/>
</dbReference>
<evidence type="ECO:0000256" key="5">
    <source>
        <dbReference type="ARBA" id="ARBA00023242"/>
    </source>
</evidence>
<organism evidence="8 9">
    <name type="scientific">Olea europaea subsp. europaea</name>
    <dbReference type="NCBI Taxonomy" id="158383"/>
    <lineage>
        <taxon>Eukaryota</taxon>
        <taxon>Viridiplantae</taxon>
        <taxon>Streptophyta</taxon>
        <taxon>Embryophyta</taxon>
        <taxon>Tracheophyta</taxon>
        <taxon>Spermatophyta</taxon>
        <taxon>Magnoliopsida</taxon>
        <taxon>eudicotyledons</taxon>
        <taxon>Gunneridae</taxon>
        <taxon>Pentapetalae</taxon>
        <taxon>asterids</taxon>
        <taxon>lamiids</taxon>
        <taxon>Lamiales</taxon>
        <taxon>Oleaceae</taxon>
        <taxon>Oleeae</taxon>
        <taxon>Olea</taxon>
    </lineage>
</organism>
<dbReference type="AlphaFoldDB" id="A0A8S0S843"/>
<dbReference type="GO" id="GO:0043565">
    <property type="term" value="F:sequence-specific DNA binding"/>
    <property type="evidence" value="ECO:0007669"/>
    <property type="project" value="InterPro"/>
</dbReference>
<dbReference type="Gramene" id="OE9A105587T2">
    <property type="protein sequence ID" value="OE9A105587C2"/>
    <property type="gene ID" value="OE9A105587"/>
</dbReference>
<evidence type="ECO:0000259" key="7">
    <source>
        <dbReference type="PROSITE" id="PS50811"/>
    </source>
</evidence>
<comment type="subcellular location">
    <subcellularLocation>
        <location evidence="1">Nucleus</location>
    </subcellularLocation>
</comment>
<dbReference type="Pfam" id="PF10533">
    <property type="entry name" value="Plant_zn_clust"/>
    <property type="match status" value="1"/>
</dbReference>
<keyword evidence="4" id="KW-0804">Transcription</keyword>
<dbReference type="OrthoDB" id="777189at2759"/>
<evidence type="ECO:0000256" key="3">
    <source>
        <dbReference type="ARBA" id="ARBA00023125"/>
    </source>
</evidence>
<evidence type="ECO:0000313" key="9">
    <source>
        <dbReference type="Proteomes" id="UP000594638"/>
    </source>
</evidence>
<evidence type="ECO:0000256" key="1">
    <source>
        <dbReference type="ARBA" id="ARBA00004123"/>
    </source>
</evidence>
<proteinExistence type="predicted"/>
<dbReference type="GO" id="GO:0005516">
    <property type="term" value="F:calmodulin binding"/>
    <property type="evidence" value="ECO:0007669"/>
    <property type="project" value="UniProtKB-ARBA"/>
</dbReference>
<sequence>MAVDFLSYASINEQIALQEHQHHNQMLECTEISDSNVSKFRKAISKRNQIGHARFRRSADTAVQNQPQFSAVPPPPPSTSGFYQNPVYGSPAPLVTLDFPKHCMVGPTPFNESFSTSPKLSTSGNTLSSTFVSSTTGEGTVSNGKSVSQQSKFLIKAAPLASSVEPSVSRKICHEHEQSDNVSGKTNGSGSCHCKKRKYRLKNTIRVPAISMNSADTPQDEYSWRKYGQKPIKGSPYPRGYYKCSTVKGCPARKHVERARDDPTMVIITYEGEHGHMQGAMHSFDSKVRDI</sequence>
<dbReference type="Pfam" id="PF03106">
    <property type="entry name" value="WRKY"/>
    <property type="match status" value="1"/>
</dbReference>
<dbReference type="SUPFAM" id="SSF118290">
    <property type="entry name" value="WRKY DNA-binding domain"/>
    <property type="match status" value="1"/>
</dbReference>
<evidence type="ECO:0000256" key="6">
    <source>
        <dbReference type="SAM" id="MobiDB-lite"/>
    </source>
</evidence>
<comment type="caution">
    <text evidence="8">The sequence shown here is derived from an EMBL/GenBank/DDBJ whole genome shotgun (WGS) entry which is preliminary data.</text>
</comment>
<name>A0A8S0S843_OLEEU</name>
<gene>
    <name evidence="8" type="ORF">OLEA9_A105587</name>
</gene>
<evidence type="ECO:0000256" key="4">
    <source>
        <dbReference type="ARBA" id="ARBA00023163"/>
    </source>
</evidence>
<evidence type="ECO:0000256" key="2">
    <source>
        <dbReference type="ARBA" id="ARBA00023015"/>
    </source>
</evidence>
<feature type="domain" description="WRKY" evidence="7">
    <location>
        <begin position="213"/>
        <end position="276"/>
    </location>
</feature>
<dbReference type="EMBL" id="CACTIH010003955">
    <property type="protein sequence ID" value="CAA2987904.1"/>
    <property type="molecule type" value="Genomic_DNA"/>
</dbReference>
<keyword evidence="9" id="KW-1185">Reference proteome</keyword>
<dbReference type="Proteomes" id="UP000594638">
    <property type="component" value="Unassembled WGS sequence"/>
</dbReference>
<dbReference type="SMART" id="SM00774">
    <property type="entry name" value="WRKY"/>
    <property type="match status" value="1"/>
</dbReference>
<dbReference type="GO" id="GO:0005634">
    <property type="term" value="C:nucleus"/>
    <property type="evidence" value="ECO:0007669"/>
    <property type="project" value="UniProtKB-SubCell"/>
</dbReference>